<dbReference type="KEGG" id="xcl:G4Z02_04310"/>
<dbReference type="PIRSF" id="PIRSF006305">
    <property type="entry name" value="Maf"/>
    <property type="match status" value="1"/>
</dbReference>
<keyword evidence="3" id="KW-0546">Nucleotide metabolism</keyword>
<dbReference type="PANTHER" id="PTHR43213">
    <property type="entry name" value="BIFUNCTIONAL DTTP/UTP PYROPHOSPHATASE/METHYLTRANSFERASE PROTEIN-RELATED"/>
    <property type="match status" value="1"/>
</dbReference>
<dbReference type="GO" id="GO:0047429">
    <property type="term" value="F:nucleoside triphosphate diphosphatase activity"/>
    <property type="evidence" value="ECO:0007669"/>
    <property type="project" value="UniProtKB-EC"/>
</dbReference>
<reference evidence="4 5" key="1">
    <citation type="submission" date="2020-02" db="EMBL/GenBank/DDBJ databases">
        <authorList>
            <person name="Zheng R.K."/>
            <person name="Sun C.M."/>
        </authorList>
    </citation>
    <scope>NUCLEOTIDE SEQUENCE [LARGE SCALE GENOMIC DNA]</scope>
    <source>
        <strain evidence="5">zrk13</strain>
    </source>
</reference>
<dbReference type="PANTHER" id="PTHR43213:SF5">
    <property type="entry name" value="BIFUNCTIONAL DTTP_UTP PYROPHOSPHATASE_METHYLTRANSFERASE PROTEIN-RELATED"/>
    <property type="match status" value="1"/>
</dbReference>
<name>A0A7L7KQR2_9MOLU</name>
<comment type="caution">
    <text evidence="3">Lacks conserved residue(s) required for the propagation of feature annotation.</text>
</comment>
<keyword evidence="2 3" id="KW-0378">Hydrolase</keyword>
<comment type="cofactor">
    <cofactor evidence="1 3">
        <name>a divalent metal cation</name>
        <dbReference type="ChEBI" id="CHEBI:60240"/>
    </cofactor>
</comment>
<dbReference type="EMBL" id="CP048914">
    <property type="protein sequence ID" value="QMS85007.1"/>
    <property type="molecule type" value="Genomic_DNA"/>
</dbReference>
<dbReference type="CDD" id="cd00555">
    <property type="entry name" value="Maf"/>
    <property type="match status" value="1"/>
</dbReference>
<dbReference type="HAMAP" id="MF_00528">
    <property type="entry name" value="Maf"/>
    <property type="match status" value="1"/>
</dbReference>
<feature type="site" description="Important for substrate specificity" evidence="3">
    <location>
        <position position="154"/>
    </location>
</feature>
<feature type="active site" description="Proton acceptor" evidence="3">
    <location>
        <position position="71"/>
    </location>
</feature>
<comment type="catalytic activity">
    <reaction evidence="3">
        <text>dTTP + H2O = dTMP + diphosphate + H(+)</text>
        <dbReference type="Rhea" id="RHEA:28534"/>
        <dbReference type="ChEBI" id="CHEBI:15377"/>
        <dbReference type="ChEBI" id="CHEBI:15378"/>
        <dbReference type="ChEBI" id="CHEBI:33019"/>
        <dbReference type="ChEBI" id="CHEBI:37568"/>
        <dbReference type="ChEBI" id="CHEBI:63528"/>
        <dbReference type="EC" id="3.6.1.9"/>
    </reaction>
</comment>
<proteinExistence type="inferred from homology"/>
<evidence type="ECO:0000256" key="2">
    <source>
        <dbReference type="ARBA" id="ARBA00022801"/>
    </source>
</evidence>
<accession>A0A7L7KQR2</accession>
<dbReference type="InterPro" id="IPR029001">
    <property type="entry name" value="ITPase-like_fam"/>
</dbReference>
<dbReference type="InterPro" id="IPR003697">
    <property type="entry name" value="Maf-like"/>
</dbReference>
<keyword evidence="3" id="KW-0963">Cytoplasm</keyword>
<protein>
    <recommendedName>
        <fullName evidence="3">dTTP/UTP pyrophosphatase</fullName>
        <shortName evidence="3">dTTPase/UTPase</shortName>
        <ecNumber evidence="3">3.6.1.9</ecNumber>
    </recommendedName>
    <alternativeName>
        <fullName evidence="3">Nucleoside triphosphate pyrophosphatase</fullName>
    </alternativeName>
    <alternativeName>
        <fullName evidence="3">Nucleotide pyrophosphatase</fullName>
        <shortName evidence="3">Nucleotide PPase</shortName>
    </alternativeName>
</protein>
<dbReference type="NCBIfam" id="TIGR00172">
    <property type="entry name" value="maf"/>
    <property type="match status" value="1"/>
</dbReference>
<comment type="function">
    <text evidence="3">Nucleoside triphosphate pyrophosphatase that hydrolyzes dTTP and UTP. May have a dual role in cell division arrest and in preventing the incorporation of modified nucleotides into cellular nucleic acids.</text>
</comment>
<comment type="catalytic activity">
    <reaction evidence="3">
        <text>UTP + H2O = UMP + diphosphate + H(+)</text>
        <dbReference type="Rhea" id="RHEA:29395"/>
        <dbReference type="ChEBI" id="CHEBI:15377"/>
        <dbReference type="ChEBI" id="CHEBI:15378"/>
        <dbReference type="ChEBI" id="CHEBI:33019"/>
        <dbReference type="ChEBI" id="CHEBI:46398"/>
        <dbReference type="ChEBI" id="CHEBI:57865"/>
        <dbReference type="EC" id="3.6.1.9"/>
    </reaction>
</comment>
<dbReference type="GO" id="GO:0009117">
    <property type="term" value="P:nucleotide metabolic process"/>
    <property type="evidence" value="ECO:0007669"/>
    <property type="project" value="UniProtKB-KW"/>
</dbReference>
<keyword evidence="5" id="KW-1185">Reference proteome</keyword>
<evidence type="ECO:0000313" key="4">
    <source>
        <dbReference type="EMBL" id="QMS85007.1"/>
    </source>
</evidence>
<dbReference type="AlphaFoldDB" id="A0A7L7KQR2"/>
<comment type="similarity">
    <text evidence="3">Belongs to the Maf family. YhdE subfamily.</text>
</comment>
<dbReference type="GO" id="GO:0005737">
    <property type="term" value="C:cytoplasm"/>
    <property type="evidence" value="ECO:0007669"/>
    <property type="project" value="UniProtKB-SubCell"/>
</dbReference>
<dbReference type="Pfam" id="PF02545">
    <property type="entry name" value="Maf"/>
    <property type="match status" value="1"/>
</dbReference>
<feature type="site" description="Important for substrate specificity" evidence="3">
    <location>
        <position position="14"/>
    </location>
</feature>
<comment type="subcellular location">
    <subcellularLocation>
        <location evidence="3">Cytoplasm</location>
    </subcellularLocation>
</comment>
<dbReference type="RefSeq" id="WP_258878633.1">
    <property type="nucleotide sequence ID" value="NZ_CP048914.1"/>
</dbReference>
<gene>
    <name evidence="4" type="primary">maf</name>
    <name evidence="4" type="ORF">G4Z02_04310</name>
</gene>
<dbReference type="SUPFAM" id="SSF52972">
    <property type="entry name" value="ITPase-like"/>
    <property type="match status" value="1"/>
</dbReference>
<dbReference type="Gene3D" id="3.90.950.10">
    <property type="match status" value="1"/>
</dbReference>
<organism evidence="4 5">
    <name type="scientific">Candidatus Xianfuyuplasma coldseepsis</name>
    <dbReference type="NCBI Taxonomy" id="2782163"/>
    <lineage>
        <taxon>Bacteria</taxon>
        <taxon>Bacillati</taxon>
        <taxon>Mycoplasmatota</taxon>
        <taxon>Mollicutes</taxon>
        <taxon>Candidatus Izemoplasmatales</taxon>
        <taxon>Candidatus Izemoplasmataceae</taxon>
        <taxon>Candidatus Xianfuyuplasma</taxon>
    </lineage>
</organism>
<dbReference type="EC" id="3.6.1.9" evidence="3"/>
<dbReference type="Proteomes" id="UP000514720">
    <property type="component" value="Chromosome"/>
</dbReference>
<evidence type="ECO:0000256" key="1">
    <source>
        <dbReference type="ARBA" id="ARBA00001968"/>
    </source>
</evidence>
<sequence>MLAKKFILASQSPRRRELLKFLDIEFVVKPSDVEEVIDVRLSFEEVVMDLAKQKAEYIADKYPDHTILGFDTLVIHNGMALGKPNNRQEAFDMLQSLSGETHTVLTGCALVCCNEVVTFYDQADVTFNQMTADEINEYLDTGEPFDKAGSYGIQGYGARYINKVNGDYYSVMGVPLQKLYQTIRGLE</sequence>
<evidence type="ECO:0000313" key="5">
    <source>
        <dbReference type="Proteomes" id="UP000514720"/>
    </source>
</evidence>
<evidence type="ECO:0000256" key="3">
    <source>
        <dbReference type="HAMAP-Rule" id="MF_00528"/>
    </source>
</evidence>
<feature type="site" description="Important for substrate specificity" evidence="3">
    <location>
        <position position="72"/>
    </location>
</feature>